<accession>A0ABX1CFQ4</accession>
<proteinExistence type="predicted"/>
<dbReference type="InterPro" id="IPR048567">
    <property type="entry name" value="CyanoTRADDas_TM"/>
</dbReference>
<name>A0ABX1CFQ4_9ACTN</name>
<dbReference type="Pfam" id="PF20712">
    <property type="entry name" value="CyanoTRADDas_TM"/>
    <property type="match status" value="1"/>
</dbReference>
<dbReference type="RefSeq" id="WP_168088785.1">
    <property type="nucleotide sequence ID" value="NZ_BHZH01000255.1"/>
</dbReference>
<dbReference type="Proteomes" id="UP000727056">
    <property type="component" value="Unassembled WGS sequence"/>
</dbReference>
<comment type="caution">
    <text evidence="4">The sequence shown here is derived from an EMBL/GenBank/DDBJ whole genome shotgun (WGS) entry which is preliminary data.</text>
</comment>
<evidence type="ECO:0000256" key="2">
    <source>
        <dbReference type="SAM" id="Phobius"/>
    </source>
</evidence>
<feature type="compositionally biased region" description="Basic and acidic residues" evidence="1">
    <location>
        <begin position="149"/>
        <end position="162"/>
    </location>
</feature>
<reference evidence="4 5" key="1">
    <citation type="submission" date="2020-03" db="EMBL/GenBank/DDBJ databases">
        <title>Draft genome of Streptomyces sp. ventii, isolated from the Axial Seamount in the Pacific Ocean, and resequencing of the two type strains Streptomyces lonarensis strain NCL 716 and Streptomyces bohaiensis strain 11A07.</title>
        <authorList>
            <person name="Loughran R.M."/>
            <person name="Pfannmuller K.M."/>
            <person name="Wasson B.J."/>
            <person name="Deadmond M.C."/>
            <person name="Paddock B.E."/>
            <person name="Koyack M.J."/>
            <person name="Gallegos D.A."/>
            <person name="Mitchell E.A."/>
            <person name="Ushijima B."/>
            <person name="Saw J.H."/>
            <person name="Mcphail K.L."/>
            <person name="Videau P."/>
        </authorList>
    </citation>
    <scope>NUCLEOTIDE SEQUENCE [LARGE SCALE GENOMIC DNA]</scope>
    <source>
        <strain evidence="4 5">11A07</strain>
    </source>
</reference>
<keyword evidence="2" id="KW-1133">Transmembrane helix</keyword>
<evidence type="ECO:0000313" key="5">
    <source>
        <dbReference type="Proteomes" id="UP000727056"/>
    </source>
</evidence>
<feature type="region of interest" description="Disordered" evidence="1">
    <location>
        <begin position="111"/>
        <end position="166"/>
    </location>
</feature>
<gene>
    <name evidence="4" type="ORF">HCN52_14075</name>
</gene>
<evidence type="ECO:0000256" key="1">
    <source>
        <dbReference type="SAM" id="MobiDB-lite"/>
    </source>
</evidence>
<keyword evidence="5" id="KW-1185">Reference proteome</keyword>
<keyword evidence="2" id="KW-0472">Membrane</keyword>
<sequence>MIATGTLGMLAVLIGVADLVAQTGGVATRTLAETTALFSTMVGLALFSATVCVATAARRRSIAQLEARRREMREAEERLEREMRPRPPVAVHGSVGHPYIVQQERLQAAASWPPTVAPPVRDDRPTVRVYGPERVDPTSEASQPGDAADETRQVKVPADDAGRPSGNSPLALAELWGVTHRRLDLYHSIALDQARTAFRNAQMAMAVGFLLLVVGGATAVTAPTTAGAVVAGSMGAVAAALAAFVNRAFVRSQEAAASQLRSYFDQPVEFSRYLAAERLVAEGDLTSAQRGEIMAALVGAVVAGPSPKPPRK</sequence>
<feature type="compositionally biased region" description="Basic and acidic residues" evidence="1">
    <location>
        <begin position="120"/>
        <end position="137"/>
    </location>
</feature>
<evidence type="ECO:0000313" key="4">
    <source>
        <dbReference type="EMBL" id="NJQ16044.1"/>
    </source>
</evidence>
<keyword evidence="2" id="KW-0812">Transmembrane</keyword>
<feature type="domain" description="Cyanobacterial TRADD-N associated 2 transmembrane" evidence="3">
    <location>
        <begin position="190"/>
        <end position="260"/>
    </location>
</feature>
<evidence type="ECO:0000259" key="3">
    <source>
        <dbReference type="Pfam" id="PF20712"/>
    </source>
</evidence>
<organism evidence="4 5">
    <name type="scientific">Streptomyces bohaiensis</name>
    <dbReference type="NCBI Taxonomy" id="1431344"/>
    <lineage>
        <taxon>Bacteria</taxon>
        <taxon>Bacillati</taxon>
        <taxon>Actinomycetota</taxon>
        <taxon>Actinomycetes</taxon>
        <taxon>Kitasatosporales</taxon>
        <taxon>Streptomycetaceae</taxon>
        <taxon>Streptomyces</taxon>
    </lineage>
</organism>
<dbReference type="EMBL" id="JAAVJC010000114">
    <property type="protein sequence ID" value="NJQ16044.1"/>
    <property type="molecule type" value="Genomic_DNA"/>
</dbReference>
<protein>
    <recommendedName>
        <fullName evidence="3">Cyanobacterial TRADD-N associated 2 transmembrane domain-containing protein</fullName>
    </recommendedName>
</protein>
<feature type="transmembrane region" description="Helical" evidence="2">
    <location>
        <begin position="37"/>
        <end position="57"/>
    </location>
</feature>
<feature type="transmembrane region" description="Helical" evidence="2">
    <location>
        <begin position="226"/>
        <end position="245"/>
    </location>
</feature>
<feature type="transmembrane region" description="Helical" evidence="2">
    <location>
        <begin position="203"/>
        <end position="220"/>
    </location>
</feature>